<dbReference type="OrthoDB" id="3430160at2"/>
<dbReference type="EMBL" id="FQZK01000004">
    <property type="protein sequence ID" value="SHJ23932.1"/>
    <property type="molecule type" value="Genomic_DNA"/>
</dbReference>
<dbReference type="STRING" id="758803.SAMN05421803_104249"/>
<protein>
    <submittedName>
        <fullName evidence="1">Uncharacterized protein</fullName>
    </submittedName>
</protein>
<dbReference type="RefSeq" id="WP_073378095.1">
    <property type="nucleotide sequence ID" value="NZ_FQZK01000004.1"/>
</dbReference>
<keyword evidence="2" id="KW-1185">Reference proteome</keyword>
<organism evidence="1 2">
    <name type="scientific">Nocardiopsis flavescens</name>
    <dbReference type="NCBI Taxonomy" id="758803"/>
    <lineage>
        <taxon>Bacteria</taxon>
        <taxon>Bacillati</taxon>
        <taxon>Actinomycetota</taxon>
        <taxon>Actinomycetes</taxon>
        <taxon>Streptosporangiales</taxon>
        <taxon>Nocardiopsidaceae</taxon>
        <taxon>Nocardiopsis</taxon>
    </lineage>
</organism>
<accession>A0A1M6HNZ8</accession>
<reference evidence="1 2" key="1">
    <citation type="submission" date="2016-11" db="EMBL/GenBank/DDBJ databases">
        <authorList>
            <person name="Jaros S."/>
            <person name="Januszkiewicz K."/>
            <person name="Wedrychowicz H."/>
        </authorList>
    </citation>
    <scope>NUCLEOTIDE SEQUENCE [LARGE SCALE GENOMIC DNA]</scope>
    <source>
        <strain evidence="1 2">CGMCC 4.5723</strain>
    </source>
</reference>
<dbReference type="AlphaFoldDB" id="A0A1M6HNZ8"/>
<gene>
    <name evidence="1" type="ORF">SAMN05421803_104249</name>
</gene>
<dbReference type="Proteomes" id="UP000184452">
    <property type="component" value="Unassembled WGS sequence"/>
</dbReference>
<evidence type="ECO:0000313" key="2">
    <source>
        <dbReference type="Proteomes" id="UP000184452"/>
    </source>
</evidence>
<evidence type="ECO:0000313" key="1">
    <source>
        <dbReference type="EMBL" id="SHJ23932.1"/>
    </source>
</evidence>
<sequence>MTSHEFPRYLAEVPPEVADALAETEGVERVTHRQILCSAVGLLNLKKRGTLFFANGGAVLIRPGQKMITFSELRRDDLPKRYL</sequence>
<name>A0A1M6HNZ8_9ACTN</name>
<proteinExistence type="predicted"/>